<sequence length="491" mass="53072">MLVSLRSDINWFISRPLHTSTQAREHLKRLLAYTRYIVVESLGSLPRSFVPGPSLHHARFIQLEIITSPKDFTKARDHQHLHHHAKKDAASKIEVATSTETVYIVGETVISEKEALAGINNGSLVNVGESTPIFAPPVAQPPKPTTTTSLQNLGAQFLEKSSSVASLANPTTTSQPPPPPKSTQAPKPSTSPSNPPSGDIGLDSKFPSGQIECSEFPSDYGALRLDYLKLGGYSGIQIVDDDFSMEESKNINTIRTGVPNDKCTEGAMCSYACPPGYQKSQWPDAQGANKQSIGGLYCNKDGYLELTRKSNPVLCVPGAGGVSIKNDLDEVVSTCRTDYPGTESMTIPAEAMPGKSVVLTNPDSSTYYKWNNMPTTAQYYVNNKGLAAKDACLWNCPCDENKPQNYKTCGNWAPVNIGVGLAEDGNNTYIAIFQNAPTQRSAKLNFNIEITGDVNSKCGYKDGEFTTDGKSTEGCTTAMSKGGKAVIRYYS</sequence>
<dbReference type="GO" id="GO:0000272">
    <property type="term" value="P:polysaccharide catabolic process"/>
    <property type="evidence" value="ECO:0007669"/>
    <property type="project" value="UniProtKB-KW"/>
</dbReference>
<keyword evidence="9" id="KW-0961">Cell wall biogenesis/degradation</keyword>
<dbReference type="HOGENOM" id="CLU_033459_1_0_1"/>
<keyword evidence="7" id="KW-0119">Carbohydrate metabolism</keyword>
<gene>
    <name evidence="12" type="ORF">MAC_04589</name>
</gene>
<feature type="compositionally biased region" description="Low complexity" evidence="11">
    <location>
        <begin position="182"/>
        <end position="192"/>
    </location>
</feature>
<evidence type="ECO:0000256" key="4">
    <source>
        <dbReference type="ARBA" id="ARBA00022525"/>
    </source>
</evidence>
<dbReference type="OrthoDB" id="5339822at2759"/>
<evidence type="ECO:0000256" key="6">
    <source>
        <dbReference type="ARBA" id="ARBA00022801"/>
    </source>
</evidence>
<evidence type="ECO:0000256" key="5">
    <source>
        <dbReference type="ARBA" id="ARBA00022729"/>
    </source>
</evidence>
<protein>
    <submittedName>
        <fullName evidence="12">SUN domain protein (Uth1)</fullName>
    </submittedName>
</protein>
<evidence type="ECO:0000256" key="9">
    <source>
        <dbReference type="ARBA" id="ARBA00023316"/>
    </source>
</evidence>
<evidence type="ECO:0000256" key="1">
    <source>
        <dbReference type="ARBA" id="ARBA00004191"/>
    </source>
</evidence>
<evidence type="ECO:0000256" key="3">
    <source>
        <dbReference type="ARBA" id="ARBA00022512"/>
    </source>
</evidence>
<keyword evidence="3" id="KW-0134">Cell wall</keyword>
<keyword evidence="5" id="KW-0732">Signal</keyword>
<dbReference type="AlphaFoldDB" id="E9E3Z1"/>
<dbReference type="GO" id="GO:0016798">
    <property type="term" value="F:hydrolase activity, acting on glycosyl bonds"/>
    <property type="evidence" value="ECO:0007669"/>
    <property type="project" value="UniProtKB-KW"/>
</dbReference>
<dbReference type="KEGG" id="maw:19248900"/>
<evidence type="ECO:0000313" key="13">
    <source>
        <dbReference type="Proteomes" id="UP000002499"/>
    </source>
</evidence>
<dbReference type="EMBL" id="GL698500">
    <property type="protein sequence ID" value="EFY89403.1"/>
    <property type="molecule type" value="Genomic_DNA"/>
</dbReference>
<accession>E9E3Z1</accession>
<dbReference type="InterPro" id="IPR005556">
    <property type="entry name" value="SUN"/>
</dbReference>
<dbReference type="FunCoup" id="E9E3Z1">
    <property type="interactions" value="52"/>
</dbReference>
<evidence type="ECO:0000256" key="11">
    <source>
        <dbReference type="SAM" id="MobiDB-lite"/>
    </source>
</evidence>
<keyword evidence="6" id="KW-0378">Hydrolase</keyword>
<evidence type="ECO:0000313" key="12">
    <source>
        <dbReference type="EMBL" id="EFY89403.1"/>
    </source>
</evidence>
<keyword evidence="4" id="KW-0964">Secreted</keyword>
<dbReference type="PANTHER" id="PTHR31316:SF0">
    <property type="entry name" value="SECRETED BETA-GLUCOSIDASE SIM1-RELATED"/>
    <property type="match status" value="1"/>
</dbReference>
<comment type="subcellular location">
    <subcellularLocation>
        <location evidence="1">Secreted</location>
        <location evidence="1">Cell wall</location>
    </subcellularLocation>
</comment>
<evidence type="ECO:0000256" key="8">
    <source>
        <dbReference type="ARBA" id="ARBA00023295"/>
    </source>
</evidence>
<dbReference type="eggNOG" id="ENOG502QPVV">
    <property type="taxonomic scope" value="Eukaryota"/>
</dbReference>
<dbReference type="PANTHER" id="PTHR31316">
    <property type="entry name" value="BETA-GLUCOSIDASE-LIKE PROTEIN NCA3, MITOCHONDRIAL-RELATED"/>
    <property type="match status" value="1"/>
</dbReference>
<organism evidence="13">
    <name type="scientific">Metarhizium acridum (strain CQMa 102)</name>
    <dbReference type="NCBI Taxonomy" id="655827"/>
    <lineage>
        <taxon>Eukaryota</taxon>
        <taxon>Fungi</taxon>
        <taxon>Dikarya</taxon>
        <taxon>Ascomycota</taxon>
        <taxon>Pezizomycotina</taxon>
        <taxon>Sordariomycetes</taxon>
        <taxon>Hypocreomycetidae</taxon>
        <taxon>Hypocreales</taxon>
        <taxon>Clavicipitaceae</taxon>
        <taxon>Metarhizium</taxon>
    </lineage>
</organism>
<dbReference type="GeneID" id="19248900"/>
<reference evidence="12 13" key="1">
    <citation type="journal article" date="2011" name="PLoS Genet.">
        <title>Genome sequencing and comparative transcriptomics of the model entomopathogenic fungi Metarhizium anisopliae and M. acridum.</title>
        <authorList>
            <person name="Gao Q."/>
            <person name="Jin K."/>
            <person name="Ying S.H."/>
            <person name="Zhang Y."/>
            <person name="Xiao G."/>
            <person name="Shang Y."/>
            <person name="Duan Z."/>
            <person name="Hu X."/>
            <person name="Xie X.Q."/>
            <person name="Zhou G."/>
            <person name="Peng G."/>
            <person name="Luo Z."/>
            <person name="Huang W."/>
            <person name="Wang B."/>
            <person name="Fang W."/>
            <person name="Wang S."/>
            <person name="Zhong Y."/>
            <person name="Ma L.J."/>
            <person name="St Leger R.J."/>
            <person name="Zhao G.P."/>
            <person name="Pei Y."/>
            <person name="Feng M.G."/>
            <person name="Xia Y."/>
            <person name="Wang C."/>
        </authorList>
    </citation>
    <scope>NUCLEOTIDE SEQUENCE [LARGE SCALE GENOMIC DNA]</scope>
    <source>
        <strain evidence="12 13">CQMa 102</strain>
    </source>
</reference>
<dbReference type="GO" id="GO:0031505">
    <property type="term" value="P:fungal-type cell wall organization"/>
    <property type="evidence" value="ECO:0007669"/>
    <property type="project" value="TreeGrafter"/>
</dbReference>
<dbReference type="InParanoid" id="E9E3Z1"/>
<name>E9E3Z1_METAQ</name>
<evidence type="ECO:0000256" key="2">
    <source>
        <dbReference type="ARBA" id="ARBA00010579"/>
    </source>
</evidence>
<evidence type="ECO:0000256" key="10">
    <source>
        <dbReference type="ARBA" id="ARBA00023326"/>
    </source>
</evidence>
<keyword evidence="8" id="KW-0326">Glycosidase</keyword>
<dbReference type="OMA" id="CSYACQS"/>
<proteinExistence type="inferred from homology"/>
<evidence type="ECO:0000256" key="7">
    <source>
        <dbReference type="ARBA" id="ARBA00023277"/>
    </source>
</evidence>
<dbReference type="GO" id="GO:0009986">
    <property type="term" value="C:cell surface"/>
    <property type="evidence" value="ECO:0007669"/>
    <property type="project" value="TreeGrafter"/>
</dbReference>
<dbReference type="Pfam" id="PF03856">
    <property type="entry name" value="SUN"/>
    <property type="match status" value="1"/>
</dbReference>
<keyword evidence="10" id="KW-0624">Polysaccharide degradation</keyword>
<comment type="similarity">
    <text evidence="2">Belongs to the SUN family.</text>
</comment>
<dbReference type="InterPro" id="IPR051526">
    <property type="entry name" value="Beta-Glucosidase_SUN"/>
</dbReference>
<keyword evidence="13" id="KW-1185">Reference proteome</keyword>
<dbReference type="Proteomes" id="UP000002499">
    <property type="component" value="Unassembled WGS sequence"/>
</dbReference>
<feature type="region of interest" description="Disordered" evidence="11">
    <location>
        <begin position="165"/>
        <end position="208"/>
    </location>
</feature>
<dbReference type="GO" id="GO:0009277">
    <property type="term" value="C:fungal-type cell wall"/>
    <property type="evidence" value="ECO:0007669"/>
    <property type="project" value="TreeGrafter"/>
</dbReference>